<comment type="caution">
    <text evidence="1">The sequence shown here is derived from an EMBL/GenBank/DDBJ whole genome shotgun (WGS) entry which is preliminary data.</text>
</comment>
<evidence type="ECO:0000313" key="2">
    <source>
        <dbReference type="Proteomes" id="UP001185927"/>
    </source>
</evidence>
<gene>
    <name evidence="1" type="ORF">R3Q16_07485</name>
</gene>
<reference evidence="1 2" key="1">
    <citation type="submission" date="2023-10" db="EMBL/GenBank/DDBJ databases">
        <title>Development of a sustainable strategy for remediation of hydrocarbon-contaminated territories based on the waste exchange concept.</title>
        <authorList>
            <person name="Krivoruchko A."/>
        </authorList>
    </citation>
    <scope>NUCLEOTIDE SEQUENCE [LARGE SCALE GENOMIC DNA]</scope>
    <source>
        <strain evidence="1 2">IEGM 1203</strain>
    </source>
</reference>
<dbReference type="Proteomes" id="UP001185927">
    <property type="component" value="Unassembled WGS sequence"/>
</dbReference>
<proteinExistence type="predicted"/>
<name>A0ABU4BQU5_RHOGO</name>
<organism evidence="1 2">
    <name type="scientific">Rhodococcus globerulus</name>
    <dbReference type="NCBI Taxonomy" id="33008"/>
    <lineage>
        <taxon>Bacteria</taxon>
        <taxon>Bacillati</taxon>
        <taxon>Actinomycetota</taxon>
        <taxon>Actinomycetes</taxon>
        <taxon>Mycobacteriales</taxon>
        <taxon>Nocardiaceae</taxon>
        <taxon>Rhodococcus</taxon>
    </lineage>
</organism>
<accession>A0ABU4BQU5</accession>
<protein>
    <submittedName>
        <fullName evidence="1">Uncharacterized protein</fullName>
    </submittedName>
</protein>
<dbReference type="RefSeq" id="WP_146153428.1">
    <property type="nucleotide sequence ID" value="NZ_CP079698.1"/>
</dbReference>
<dbReference type="EMBL" id="JAWLKB010000003">
    <property type="protein sequence ID" value="MDV6266441.1"/>
    <property type="molecule type" value="Genomic_DNA"/>
</dbReference>
<sequence>MTTMILERSFDSRGISDRFQEYSLEPDLFAELEQFIATSDLPHNVKDTARRKLADPTLSWETIAQNSTPPVVTSTA</sequence>
<evidence type="ECO:0000313" key="1">
    <source>
        <dbReference type="EMBL" id="MDV6266441.1"/>
    </source>
</evidence>
<keyword evidence="2" id="KW-1185">Reference proteome</keyword>